<evidence type="ECO:0000259" key="2">
    <source>
        <dbReference type="Pfam" id="PF01345"/>
    </source>
</evidence>
<feature type="domain" description="DUF11" evidence="2">
    <location>
        <begin position="260"/>
        <end position="351"/>
    </location>
</feature>
<keyword evidence="4" id="KW-1185">Reference proteome</keyword>
<evidence type="ECO:0000313" key="3">
    <source>
        <dbReference type="EMBL" id="AMG74519.1"/>
    </source>
</evidence>
<gene>
    <name evidence="3" type="ORF">SGRAN_2147</name>
</gene>
<keyword evidence="1" id="KW-0732">Signal</keyword>
<evidence type="ECO:0000256" key="1">
    <source>
        <dbReference type="SAM" id="SignalP"/>
    </source>
</evidence>
<dbReference type="KEGG" id="sgi:SGRAN_2147"/>
<dbReference type="InterPro" id="IPR047589">
    <property type="entry name" value="DUF11_rpt"/>
</dbReference>
<accession>A0AA86GKD3</accession>
<dbReference type="InterPro" id="IPR001434">
    <property type="entry name" value="OmcB-like_DUF11"/>
</dbReference>
<name>A0AA86GKD3_9SPHN</name>
<sequence>MTSKLTTTGAFGFAAIASIAATPALAAGTTAGTPITNIASVQYQVGGVDQGTTTASDEFVVDRKINLLVEEAGNATTEVAPGTTSAVTTFQLTNSSNEVLDFGLTVTQPAGGSAPHGGTDSFNATNVRIYRDSAGGTVGVFDPSDTLVTYIDELATDTPITLFVVADIPAGLATGAKAVVQLQATAFEGNTPGTQGGAISQTTGANTAAKDTVFADTGGAIDGSRDGSHSAADDYTVKTATLTVTKSSRVISDPYNHGTNPKLIPGATVEYCIAVANAPGGAEATSVAITDPVPTQLTFVADSIRLDGTVSGGVCNADGNAGGGYSEPNVTGTIPTIAAGDTRTLVFRATVN</sequence>
<dbReference type="NCBIfam" id="TIGR01451">
    <property type="entry name" value="B_ant_repeat"/>
    <property type="match status" value="1"/>
</dbReference>
<protein>
    <submittedName>
        <fullName evidence="3">Proprotein convertase, P</fullName>
    </submittedName>
</protein>
<dbReference type="Pfam" id="PF01345">
    <property type="entry name" value="DUF11"/>
    <property type="match status" value="1"/>
</dbReference>
<proteinExistence type="predicted"/>
<organism evidence="3 4">
    <name type="scientific">Sphingopyxis granuli</name>
    <dbReference type="NCBI Taxonomy" id="267128"/>
    <lineage>
        <taxon>Bacteria</taxon>
        <taxon>Pseudomonadati</taxon>
        <taxon>Pseudomonadota</taxon>
        <taxon>Alphaproteobacteria</taxon>
        <taxon>Sphingomonadales</taxon>
        <taxon>Sphingomonadaceae</taxon>
        <taxon>Sphingopyxis</taxon>
    </lineage>
</organism>
<feature type="chain" id="PRO_5041672851" evidence="1">
    <location>
        <begin position="27"/>
        <end position="352"/>
    </location>
</feature>
<reference evidence="3 4" key="1">
    <citation type="journal article" date="2016" name="BMC Genomics">
        <title>Genomic analysis of the nitrate-respiring Sphingopyxis granuli (formerly Sphingomonas macrogoltabida) strain TFA.</title>
        <authorList>
            <person name="Garcia-Romero I."/>
            <person name="Perez-Pulido A.J."/>
            <person name="Gonzalez-Flores Y.E."/>
            <person name="Reyes-Ramirez F."/>
            <person name="Santero E."/>
            <person name="Floriano B."/>
        </authorList>
    </citation>
    <scope>NUCLEOTIDE SEQUENCE [LARGE SCALE GENOMIC DNA]</scope>
    <source>
        <strain evidence="3 4">TFA</strain>
    </source>
</reference>
<dbReference type="AlphaFoldDB" id="A0AA86GKD3"/>
<feature type="signal peptide" evidence="1">
    <location>
        <begin position="1"/>
        <end position="26"/>
    </location>
</feature>
<dbReference type="RefSeq" id="WP_067183510.1">
    <property type="nucleotide sequence ID" value="NZ_CP012199.1"/>
</dbReference>
<dbReference type="EMBL" id="CP012199">
    <property type="protein sequence ID" value="AMG74519.1"/>
    <property type="molecule type" value="Genomic_DNA"/>
</dbReference>
<dbReference type="Proteomes" id="UP000058599">
    <property type="component" value="Chromosome"/>
</dbReference>
<evidence type="ECO:0000313" key="4">
    <source>
        <dbReference type="Proteomes" id="UP000058599"/>
    </source>
</evidence>